<dbReference type="NCBIfam" id="TIGR00710">
    <property type="entry name" value="efflux_Bcr_CflA"/>
    <property type="match status" value="1"/>
</dbReference>
<dbReference type="InterPro" id="IPR004812">
    <property type="entry name" value="Efflux_drug-R_Bcr/CmlA"/>
</dbReference>
<dbReference type="Gene3D" id="1.20.1720.10">
    <property type="entry name" value="Multidrug resistance protein D"/>
    <property type="match status" value="1"/>
</dbReference>
<feature type="transmembrane region" description="Helical" evidence="9">
    <location>
        <begin position="216"/>
        <end position="240"/>
    </location>
</feature>
<evidence type="ECO:0000256" key="5">
    <source>
        <dbReference type="ARBA" id="ARBA00022475"/>
    </source>
</evidence>
<dbReference type="FunFam" id="1.20.1720.10:FF:000005">
    <property type="entry name" value="Bcr/CflA family efflux transporter"/>
    <property type="match status" value="1"/>
</dbReference>
<keyword evidence="5" id="KW-1003">Cell membrane</keyword>
<organism evidence="11 12">
    <name type="scientific">Marmoricola endophyticus</name>
    <dbReference type="NCBI Taxonomy" id="2040280"/>
    <lineage>
        <taxon>Bacteria</taxon>
        <taxon>Bacillati</taxon>
        <taxon>Actinomycetota</taxon>
        <taxon>Actinomycetes</taxon>
        <taxon>Propionibacteriales</taxon>
        <taxon>Nocardioidaceae</taxon>
        <taxon>Marmoricola</taxon>
    </lineage>
</organism>
<feature type="transmembrane region" description="Helical" evidence="9">
    <location>
        <begin position="282"/>
        <end position="307"/>
    </location>
</feature>
<dbReference type="GO" id="GO:0005886">
    <property type="term" value="C:plasma membrane"/>
    <property type="evidence" value="ECO:0007669"/>
    <property type="project" value="UniProtKB-SubCell"/>
</dbReference>
<proteinExistence type="inferred from homology"/>
<reference evidence="11" key="1">
    <citation type="journal article" date="2014" name="Int. J. Syst. Evol. Microbiol.">
        <title>Complete genome sequence of Corynebacterium casei LMG S-19264T (=DSM 44701T), isolated from a smear-ripened cheese.</title>
        <authorList>
            <consortium name="US DOE Joint Genome Institute (JGI-PGF)"/>
            <person name="Walter F."/>
            <person name="Albersmeier A."/>
            <person name="Kalinowski J."/>
            <person name="Ruckert C."/>
        </authorList>
    </citation>
    <scope>NUCLEOTIDE SEQUENCE</scope>
    <source>
        <strain evidence="11">CGMCC 1.16067</strain>
    </source>
</reference>
<dbReference type="Proteomes" id="UP000649179">
    <property type="component" value="Unassembled WGS sequence"/>
</dbReference>
<evidence type="ECO:0000256" key="8">
    <source>
        <dbReference type="ARBA" id="ARBA00023136"/>
    </source>
</evidence>
<dbReference type="GO" id="GO:0042910">
    <property type="term" value="F:xenobiotic transmembrane transporter activity"/>
    <property type="evidence" value="ECO:0007669"/>
    <property type="project" value="InterPro"/>
</dbReference>
<dbReference type="RefSeq" id="WP_188781330.1">
    <property type="nucleotide sequence ID" value="NZ_BMKQ01000002.1"/>
</dbReference>
<gene>
    <name evidence="11" type="primary">tcaB</name>
    <name evidence="11" type="ORF">GCM10011519_34550</name>
</gene>
<sequence length="409" mass="40920">MSGDAARPARPVLTVWLLGLLATFGPISLDLYLPALPSLAEDLGTDASSAQLTITSCLLGLALGQLLAGPLSDRLGRRVPLVTGLVVYLLATLACALAPSIEVLVVLRLVQGLAGAAGLVISRAVARDLYDGRALLVVFSRLTLVSGLAPVIAPVLGGQLARVLPWRGLFVVLAGLGAVLLVAGLLLGESLPPERRTPGGLGATLAGYGALLRDRAYVCVVATFALCAASLFAYIAGATFVLQRVYGLSEVAFSVVFAVNSVGIVVLSQTAGALARRGRAPLATLSAGVVGNLVGAAALALSVVAGLGLVPLLASLFVMIASLGLVLPSATALAMAGHPERAGAASSLLGLGQFVLGGVVAPLVGIAGERTAVPLGVVAVSCSAAGGLVLLLARRRVRLAVAGQAQGRS</sequence>
<dbReference type="InterPro" id="IPR020846">
    <property type="entry name" value="MFS_dom"/>
</dbReference>
<feature type="transmembrane region" description="Helical" evidence="9">
    <location>
        <begin position="373"/>
        <end position="393"/>
    </location>
</feature>
<feature type="transmembrane region" description="Helical" evidence="9">
    <location>
        <begin position="168"/>
        <end position="187"/>
    </location>
</feature>
<comment type="similarity">
    <text evidence="3">Belongs to the major facilitator superfamily. TCR/Tet family.</text>
</comment>
<comment type="subcellular location">
    <subcellularLocation>
        <location evidence="1">Cell membrane</location>
        <topology evidence="1">Multi-pass membrane protein</topology>
    </subcellularLocation>
</comment>
<protein>
    <submittedName>
        <fullName evidence="11">Bcr/CflA family drug resistance efflux transporter</fullName>
    </submittedName>
</protein>
<name>A0A917BVY7_9ACTN</name>
<evidence type="ECO:0000256" key="6">
    <source>
        <dbReference type="ARBA" id="ARBA00022692"/>
    </source>
</evidence>
<keyword evidence="12" id="KW-1185">Reference proteome</keyword>
<keyword evidence="7 9" id="KW-1133">Transmembrane helix</keyword>
<dbReference type="SUPFAM" id="SSF103473">
    <property type="entry name" value="MFS general substrate transporter"/>
    <property type="match status" value="1"/>
</dbReference>
<feature type="transmembrane region" description="Helical" evidence="9">
    <location>
        <begin position="134"/>
        <end position="156"/>
    </location>
</feature>
<feature type="transmembrane region" description="Helical" evidence="9">
    <location>
        <begin position="348"/>
        <end position="367"/>
    </location>
</feature>
<dbReference type="InterPro" id="IPR005829">
    <property type="entry name" value="Sugar_transporter_CS"/>
</dbReference>
<evidence type="ECO:0000256" key="4">
    <source>
        <dbReference type="ARBA" id="ARBA00022448"/>
    </source>
</evidence>
<comment type="similarity">
    <text evidence="2">Belongs to the major facilitator superfamily. Bcr/CmlA family.</text>
</comment>
<dbReference type="InterPro" id="IPR001958">
    <property type="entry name" value="Tet-R_TetA/multi-R_MdtG-like"/>
</dbReference>
<dbReference type="PROSITE" id="PS00216">
    <property type="entry name" value="SUGAR_TRANSPORT_1"/>
    <property type="match status" value="1"/>
</dbReference>
<evidence type="ECO:0000313" key="12">
    <source>
        <dbReference type="Proteomes" id="UP000649179"/>
    </source>
</evidence>
<feature type="transmembrane region" description="Helical" evidence="9">
    <location>
        <begin position="105"/>
        <end position="122"/>
    </location>
</feature>
<dbReference type="EMBL" id="BMKQ01000002">
    <property type="protein sequence ID" value="GGF57734.1"/>
    <property type="molecule type" value="Genomic_DNA"/>
</dbReference>
<keyword evidence="4" id="KW-0813">Transport</keyword>
<evidence type="ECO:0000256" key="7">
    <source>
        <dbReference type="ARBA" id="ARBA00022989"/>
    </source>
</evidence>
<feature type="transmembrane region" description="Helical" evidence="9">
    <location>
        <begin position="313"/>
        <end position="336"/>
    </location>
</feature>
<evidence type="ECO:0000256" key="9">
    <source>
        <dbReference type="SAM" id="Phobius"/>
    </source>
</evidence>
<keyword evidence="6 9" id="KW-0812">Transmembrane</keyword>
<keyword evidence="8 9" id="KW-0472">Membrane</keyword>
<evidence type="ECO:0000313" key="11">
    <source>
        <dbReference type="EMBL" id="GGF57734.1"/>
    </source>
</evidence>
<feature type="transmembrane region" description="Helical" evidence="9">
    <location>
        <begin position="252"/>
        <end position="275"/>
    </location>
</feature>
<comment type="caution">
    <text evidence="11">The sequence shown here is derived from an EMBL/GenBank/DDBJ whole genome shotgun (WGS) entry which is preliminary data.</text>
</comment>
<dbReference type="GO" id="GO:1990961">
    <property type="term" value="P:xenobiotic detoxification by transmembrane export across the plasma membrane"/>
    <property type="evidence" value="ECO:0007669"/>
    <property type="project" value="InterPro"/>
</dbReference>
<feature type="transmembrane region" description="Helical" evidence="9">
    <location>
        <begin position="12"/>
        <end position="29"/>
    </location>
</feature>
<dbReference type="CDD" id="cd17320">
    <property type="entry name" value="MFS_MdfA_MDR_like"/>
    <property type="match status" value="1"/>
</dbReference>
<dbReference type="AlphaFoldDB" id="A0A917BVY7"/>
<feature type="transmembrane region" description="Helical" evidence="9">
    <location>
        <begin position="49"/>
        <end position="67"/>
    </location>
</feature>
<evidence type="ECO:0000256" key="3">
    <source>
        <dbReference type="ARBA" id="ARBA00007520"/>
    </source>
</evidence>
<dbReference type="PRINTS" id="PR01035">
    <property type="entry name" value="TCRTETA"/>
</dbReference>
<evidence type="ECO:0000256" key="2">
    <source>
        <dbReference type="ARBA" id="ARBA00006236"/>
    </source>
</evidence>
<evidence type="ECO:0000259" key="10">
    <source>
        <dbReference type="PROSITE" id="PS50850"/>
    </source>
</evidence>
<dbReference type="InterPro" id="IPR011701">
    <property type="entry name" value="MFS"/>
</dbReference>
<dbReference type="PROSITE" id="PS50850">
    <property type="entry name" value="MFS"/>
    <property type="match status" value="1"/>
</dbReference>
<feature type="transmembrane region" description="Helical" evidence="9">
    <location>
        <begin position="79"/>
        <end position="99"/>
    </location>
</feature>
<feature type="domain" description="Major facilitator superfamily (MFS) profile" evidence="10">
    <location>
        <begin position="11"/>
        <end position="398"/>
    </location>
</feature>
<accession>A0A917BVY7</accession>
<dbReference type="PANTHER" id="PTHR23502">
    <property type="entry name" value="MAJOR FACILITATOR SUPERFAMILY"/>
    <property type="match status" value="1"/>
</dbReference>
<reference evidence="11" key="2">
    <citation type="submission" date="2020-09" db="EMBL/GenBank/DDBJ databases">
        <authorList>
            <person name="Sun Q."/>
            <person name="Zhou Y."/>
        </authorList>
    </citation>
    <scope>NUCLEOTIDE SEQUENCE</scope>
    <source>
        <strain evidence="11">CGMCC 1.16067</strain>
    </source>
</reference>
<dbReference type="Pfam" id="PF07690">
    <property type="entry name" value="MFS_1"/>
    <property type="match status" value="1"/>
</dbReference>
<dbReference type="PANTHER" id="PTHR23502:SF132">
    <property type="entry name" value="POLYAMINE TRANSPORTER 2-RELATED"/>
    <property type="match status" value="1"/>
</dbReference>
<evidence type="ECO:0000256" key="1">
    <source>
        <dbReference type="ARBA" id="ARBA00004651"/>
    </source>
</evidence>
<dbReference type="InterPro" id="IPR036259">
    <property type="entry name" value="MFS_trans_sf"/>
</dbReference>